<evidence type="ECO:0000259" key="9">
    <source>
        <dbReference type="SMART" id="SM00829"/>
    </source>
</evidence>
<keyword evidence="8" id="KW-0479">Metal-binding</keyword>
<keyword evidence="5" id="KW-0521">NADP</keyword>
<dbReference type="CDD" id="cd08252">
    <property type="entry name" value="AL_MDR"/>
    <property type="match status" value="1"/>
</dbReference>
<evidence type="ECO:0000256" key="2">
    <source>
        <dbReference type="ARBA" id="ARBA00010371"/>
    </source>
</evidence>
<dbReference type="NCBIfam" id="TIGR02817">
    <property type="entry name" value="adh_fam_1"/>
    <property type="match status" value="1"/>
</dbReference>
<dbReference type="Pfam" id="PF08240">
    <property type="entry name" value="ADH_N"/>
    <property type="match status" value="1"/>
</dbReference>
<dbReference type="SMART" id="SM00829">
    <property type="entry name" value="PKS_ER"/>
    <property type="match status" value="1"/>
</dbReference>
<keyword evidence="6" id="KW-0694">RNA-binding</keyword>
<dbReference type="InterPro" id="IPR011032">
    <property type="entry name" value="GroES-like_sf"/>
</dbReference>
<comment type="subunit">
    <text evidence="3">Homotetramer.</text>
</comment>
<dbReference type="InterPro" id="IPR013154">
    <property type="entry name" value="ADH-like_N"/>
</dbReference>
<keyword evidence="8" id="KW-0560">Oxidoreductase</keyword>
<accession>A0ABS5EBP2</accession>
<dbReference type="InterPro" id="IPR014182">
    <property type="entry name" value="ADH_Zn_typ-1"/>
</dbReference>
<organism evidence="10 11">
    <name type="scientific">Neoroseomonas terrae</name>
    <dbReference type="NCBI Taxonomy" id="424799"/>
    <lineage>
        <taxon>Bacteria</taxon>
        <taxon>Pseudomonadati</taxon>
        <taxon>Pseudomonadota</taxon>
        <taxon>Alphaproteobacteria</taxon>
        <taxon>Acetobacterales</taxon>
        <taxon>Acetobacteraceae</taxon>
        <taxon>Neoroseomonas</taxon>
    </lineage>
</organism>
<dbReference type="PANTHER" id="PTHR44154:SF1">
    <property type="entry name" value="QUINONE OXIDOREDUCTASE"/>
    <property type="match status" value="1"/>
</dbReference>
<dbReference type="Gene3D" id="3.40.50.720">
    <property type="entry name" value="NAD(P)-binding Rossmann-like Domain"/>
    <property type="match status" value="1"/>
</dbReference>
<dbReference type="InterPro" id="IPR013149">
    <property type="entry name" value="ADH-like_C"/>
</dbReference>
<name>A0ABS5EBP2_9PROT</name>
<dbReference type="PANTHER" id="PTHR44154">
    <property type="entry name" value="QUINONE OXIDOREDUCTASE"/>
    <property type="match status" value="1"/>
</dbReference>
<reference evidence="11" key="1">
    <citation type="journal article" date="2021" name="Syst. Appl. Microbiol.">
        <title>Roseomonas hellenica sp. nov., isolated from roots of wild-growing Alkanna tinctoria.</title>
        <authorList>
            <person name="Rat A."/>
            <person name="Naranjo H.D."/>
            <person name="Lebbe L."/>
            <person name="Cnockaert M."/>
            <person name="Krigas N."/>
            <person name="Grigoriadou K."/>
            <person name="Maloupa E."/>
            <person name="Willems A."/>
        </authorList>
    </citation>
    <scope>NUCLEOTIDE SEQUENCE [LARGE SCALE GENOMIC DNA]</scope>
    <source>
        <strain evidence="11">LMG 31159</strain>
    </source>
</reference>
<evidence type="ECO:0000256" key="6">
    <source>
        <dbReference type="ARBA" id="ARBA00022884"/>
    </source>
</evidence>
<dbReference type="SUPFAM" id="SSF51735">
    <property type="entry name" value="NAD(P)-binding Rossmann-fold domains"/>
    <property type="match status" value="1"/>
</dbReference>
<comment type="caution">
    <text evidence="10">The sequence shown here is derived from an EMBL/GenBank/DDBJ whole genome shotgun (WGS) entry which is preliminary data.</text>
</comment>
<dbReference type="Gene3D" id="3.90.180.10">
    <property type="entry name" value="Medium-chain alcohol dehydrogenases, catalytic domain"/>
    <property type="match status" value="1"/>
</dbReference>
<evidence type="ECO:0000256" key="8">
    <source>
        <dbReference type="RuleBase" id="RU364000"/>
    </source>
</evidence>
<keyword evidence="11" id="KW-1185">Reference proteome</keyword>
<feature type="domain" description="Enoyl reductase (ER)" evidence="9">
    <location>
        <begin position="17"/>
        <end position="332"/>
    </location>
</feature>
<evidence type="ECO:0000256" key="5">
    <source>
        <dbReference type="ARBA" id="ARBA00022857"/>
    </source>
</evidence>
<evidence type="ECO:0000256" key="1">
    <source>
        <dbReference type="ARBA" id="ARBA00004496"/>
    </source>
</evidence>
<dbReference type="EMBL" id="JAAEDI010000002">
    <property type="protein sequence ID" value="MBR0648443.1"/>
    <property type="molecule type" value="Genomic_DNA"/>
</dbReference>
<evidence type="ECO:0000256" key="4">
    <source>
        <dbReference type="ARBA" id="ARBA00022490"/>
    </source>
</evidence>
<protein>
    <recommendedName>
        <fullName evidence="8">Zinc-type alcohol dehydrogenase-like protein</fullName>
    </recommendedName>
</protein>
<dbReference type="InterPro" id="IPR020843">
    <property type="entry name" value="ER"/>
</dbReference>
<comment type="similarity">
    <text evidence="2 8">Belongs to the zinc-containing alcohol dehydrogenase family. Quinone oxidoreductase subfamily.</text>
</comment>
<sequence length="335" mass="36253">MKAIGFTACHPVDHPEALLDLDIPAPGEPAGHDMLVEVRAMSVNPVDTKRRRSEEPKDAPRILGFDAAGVVRAVGPLCTLFRPGDEVFYAGVVNRPGSNAEFQLVDERIVGRKPKTLSFAEAASMPLTTITAWEGLHDRLGLHEGVGEGQALLVIGGAGGVGSMVIQIARQRTALTVVATASRPETAQWCRDLGAHHVVDHREDIAAQLQTIGVRPRYVFSTNTTARNWDQIVASVGPQGAIVLIESQAPIDARQLMPKSVSLHWELMFTRPMFGTPDMVEQHHLLNAVSEMVDHGRIRHTMTRNLGPATAARLREAHALVESGTMIGKVVLEGV</sequence>
<dbReference type="Proteomes" id="UP000698752">
    <property type="component" value="Unassembled WGS sequence"/>
</dbReference>
<dbReference type="RefSeq" id="WP_211865628.1">
    <property type="nucleotide sequence ID" value="NZ_JAAEDI010000002.1"/>
</dbReference>
<dbReference type="InterPro" id="IPR002364">
    <property type="entry name" value="Quin_OxRdtase/zeta-crystal_CS"/>
</dbReference>
<dbReference type="InterPro" id="IPR051603">
    <property type="entry name" value="Zinc-ADH_QOR/CCCR"/>
</dbReference>
<keyword evidence="7" id="KW-0007">Acetylation</keyword>
<dbReference type="PROSITE" id="PS01162">
    <property type="entry name" value="QOR_ZETA_CRYSTAL"/>
    <property type="match status" value="1"/>
</dbReference>
<proteinExistence type="inferred from homology"/>
<gene>
    <name evidence="10" type="ORF">GXW78_02095</name>
</gene>
<dbReference type="Pfam" id="PF00107">
    <property type="entry name" value="ADH_zinc_N"/>
    <property type="match status" value="1"/>
</dbReference>
<keyword evidence="4" id="KW-0963">Cytoplasm</keyword>
<evidence type="ECO:0000313" key="10">
    <source>
        <dbReference type="EMBL" id="MBR0648443.1"/>
    </source>
</evidence>
<evidence type="ECO:0000256" key="3">
    <source>
        <dbReference type="ARBA" id="ARBA00011881"/>
    </source>
</evidence>
<comment type="subcellular location">
    <subcellularLocation>
        <location evidence="1">Cytoplasm</location>
    </subcellularLocation>
</comment>
<dbReference type="SUPFAM" id="SSF50129">
    <property type="entry name" value="GroES-like"/>
    <property type="match status" value="1"/>
</dbReference>
<evidence type="ECO:0000256" key="7">
    <source>
        <dbReference type="ARBA" id="ARBA00022990"/>
    </source>
</evidence>
<keyword evidence="8" id="KW-0862">Zinc</keyword>
<evidence type="ECO:0000313" key="11">
    <source>
        <dbReference type="Proteomes" id="UP000698752"/>
    </source>
</evidence>
<dbReference type="InterPro" id="IPR036291">
    <property type="entry name" value="NAD(P)-bd_dom_sf"/>
</dbReference>